<organism evidence="3 4">
    <name type="scientific">Monoraphidium neglectum</name>
    <dbReference type="NCBI Taxonomy" id="145388"/>
    <lineage>
        <taxon>Eukaryota</taxon>
        <taxon>Viridiplantae</taxon>
        <taxon>Chlorophyta</taxon>
        <taxon>core chlorophytes</taxon>
        <taxon>Chlorophyceae</taxon>
        <taxon>CS clade</taxon>
        <taxon>Sphaeropleales</taxon>
        <taxon>Selenastraceae</taxon>
        <taxon>Monoraphidium</taxon>
    </lineage>
</organism>
<reference evidence="3 4" key="1">
    <citation type="journal article" date="2013" name="BMC Genomics">
        <title>Reconstruction of the lipid metabolism for the microalga Monoraphidium neglectum from its genome sequence reveals characteristics suitable for biofuel production.</title>
        <authorList>
            <person name="Bogen C."/>
            <person name="Al-Dilaimi A."/>
            <person name="Albersmeier A."/>
            <person name="Wichmann J."/>
            <person name="Grundmann M."/>
            <person name="Rupp O."/>
            <person name="Lauersen K.J."/>
            <person name="Blifernez-Klassen O."/>
            <person name="Kalinowski J."/>
            <person name="Goesmann A."/>
            <person name="Mussgnug J.H."/>
            <person name="Kruse O."/>
        </authorList>
    </citation>
    <scope>NUCLEOTIDE SEQUENCE [LARGE SCALE GENOMIC DNA]</scope>
    <source>
        <strain evidence="3 4">SAG 48.87</strain>
    </source>
</reference>
<protein>
    <submittedName>
        <fullName evidence="3">Splicing factor, component of the U4/U6-U5snRNP complex</fullName>
    </submittedName>
</protein>
<evidence type="ECO:0000313" key="3">
    <source>
        <dbReference type="EMBL" id="KIZ00965.1"/>
    </source>
</evidence>
<feature type="compositionally biased region" description="Gly residues" evidence="1">
    <location>
        <begin position="45"/>
        <end position="54"/>
    </location>
</feature>
<dbReference type="KEGG" id="mng:MNEG_6999"/>
<name>A0A0D2MCJ6_9CHLO</name>
<dbReference type="Proteomes" id="UP000054498">
    <property type="component" value="Unassembled WGS sequence"/>
</dbReference>
<feature type="compositionally biased region" description="Low complexity" evidence="1">
    <location>
        <begin position="148"/>
        <end position="158"/>
    </location>
</feature>
<keyword evidence="4" id="KW-1185">Reference proteome</keyword>
<dbReference type="RefSeq" id="XP_013899984.1">
    <property type="nucleotide sequence ID" value="XM_014044530.1"/>
</dbReference>
<proteinExistence type="predicted"/>
<feature type="compositionally biased region" description="Basic and acidic residues" evidence="1">
    <location>
        <begin position="55"/>
        <end position="67"/>
    </location>
</feature>
<gene>
    <name evidence="3" type="ORF">MNEG_6999</name>
</gene>
<feature type="compositionally biased region" description="Pro residues" evidence="1">
    <location>
        <begin position="112"/>
        <end position="122"/>
    </location>
</feature>
<dbReference type="EMBL" id="KK101417">
    <property type="protein sequence ID" value="KIZ00965.1"/>
    <property type="molecule type" value="Genomic_DNA"/>
</dbReference>
<sequence>MIGRALPTAPGQKVDFNALKAPSNYVPGLGRGATGFTTRSDIGPARGGPTPGDGGGDKDGGDDEQKFDAFMGADAGVFAGGEYDEDDREADRIWEGIDDHMDERRRRRVPWRGPPPLPPPPGADAGGGGHDSAQGAARCPAPRDERAAGPAVMAGPPATRVDLKADLRASRGSEKREALMKERIEKYRAENPKITEQFADLKRQLAEVRPARWRE</sequence>
<feature type="domain" description="PRP1 splicing factor N-terminal" evidence="2">
    <location>
        <begin position="170"/>
        <end position="214"/>
    </location>
</feature>
<dbReference type="Pfam" id="PF06424">
    <property type="entry name" value="PRP1_N"/>
    <property type="match status" value="2"/>
</dbReference>
<accession>A0A0D2MCJ6</accession>
<feature type="compositionally biased region" description="Basic and acidic residues" evidence="1">
    <location>
        <begin position="161"/>
        <end position="177"/>
    </location>
</feature>
<evidence type="ECO:0000256" key="1">
    <source>
        <dbReference type="SAM" id="MobiDB-lite"/>
    </source>
</evidence>
<dbReference type="InterPro" id="IPR010491">
    <property type="entry name" value="PRP1_N"/>
</dbReference>
<feature type="compositionally biased region" description="Basic and acidic residues" evidence="1">
    <location>
        <begin position="89"/>
        <end position="104"/>
    </location>
</feature>
<feature type="domain" description="PRP1 splicing factor N-terminal" evidence="2">
    <location>
        <begin position="21"/>
        <end position="108"/>
    </location>
</feature>
<evidence type="ECO:0000259" key="2">
    <source>
        <dbReference type="Pfam" id="PF06424"/>
    </source>
</evidence>
<dbReference type="GeneID" id="25739875"/>
<feature type="region of interest" description="Disordered" evidence="1">
    <location>
        <begin position="21"/>
        <end position="177"/>
    </location>
</feature>
<dbReference type="AlphaFoldDB" id="A0A0D2MCJ6"/>
<dbReference type="OrthoDB" id="440128at2759"/>
<dbReference type="STRING" id="145388.A0A0D2MCJ6"/>
<dbReference type="GO" id="GO:0000398">
    <property type="term" value="P:mRNA splicing, via spliceosome"/>
    <property type="evidence" value="ECO:0007669"/>
    <property type="project" value="InterPro"/>
</dbReference>
<evidence type="ECO:0000313" key="4">
    <source>
        <dbReference type="Proteomes" id="UP000054498"/>
    </source>
</evidence>